<keyword evidence="4" id="KW-0653">Protein transport</keyword>
<keyword evidence="10" id="KW-1185">Reference proteome</keyword>
<keyword evidence="5" id="KW-1133">Transmembrane helix</keyword>
<organism evidence="9 10">
    <name type="scientific">Sandaracinus amylolyticus</name>
    <dbReference type="NCBI Taxonomy" id="927083"/>
    <lineage>
        <taxon>Bacteria</taxon>
        <taxon>Pseudomonadati</taxon>
        <taxon>Myxococcota</taxon>
        <taxon>Polyangia</taxon>
        <taxon>Polyangiales</taxon>
        <taxon>Sandaracinaceae</taxon>
        <taxon>Sandaracinus</taxon>
    </lineage>
</organism>
<protein>
    <recommendedName>
        <fullName evidence="11">Twin-arginine translocation protein TatB</fullName>
    </recommendedName>
</protein>
<evidence type="ECO:0000256" key="6">
    <source>
        <dbReference type="ARBA" id="ARBA00023010"/>
    </source>
</evidence>
<name>A0A0F6YNN8_9BACT</name>
<keyword evidence="7" id="KW-0472">Membrane</keyword>
<evidence type="ECO:0000256" key="3">
    <source>
        <dbReference type="ARBA" id="ARBA00022692"/>
    </source>
</evidence>
<dbReference type="KEGG" id="samy:DB32_008894"/>
<dbReference type="AlphaFoldDB" id="A0A0F6YNN8"/>
<comment type="subcellular location">
    <subcellularLocation>
        <location evidence="1">Membrane</location>
        <topology evidence="1">Single-pass membrane protein</topology>
    </subcellularLocation>
</comment>
<accession>A0A0F6YNN8</accession>
<evidence type="ECO:0000256" key="4">
    <source>
        <dbReference type="ARBA" id="ARBA00022927"/>
    </source>
</evidence>
<evidence type="ECO:0000256" key="2">
    <source>
        <dbReference type="ARBA" id="ARBA00022448"/>
    </source>
</evidence>
<evidence type="ECO:0000256" key="1">
    <source>
        <dbReference type="ARBA" id="ARBA00004167"/>
    </source>
</evidence>
<feature type="region of interest" description="Disordered" evidence="8">
    <location>
        <begin position="107"/>
        <end position="127"/>
    </location>
</feature>
<dbReference type="Gene3D" id="1.20.5.3310">
    <property type="match status" value="1"/>
</dbReference>
<reference evidence="9 10" key="1">
    <citation type="submission" date="2015-03" db="EMBL/GenBank/DDBJ databases">
        <title>Genome assembly of Sandaracinus amylolyticus DSM 53668.</title>
        <authorList>
            <person name="Sharma G."/>
            <person name="Subramanian S."/>
        </authorList>
    </citation>
    <scope>NUCLEOTIDE SEQUENCE [LARGE SCALE GENOMIC DNA]</scope>
    <source>
        <strain evidence="9 10">DSM 53668</strain>
    </source>
</reference>
<dbReference type="InterPro" id="IPR003369">
    <property type="entry name" value="TatA/B/E"/>
</dbReference>
<evidence type="ECO:0000256" key="5">
    <source>
        <dbReference type="ARBA" id="ARBA00022989"/>
    </source>
</evidence>
<dbReference type="Proteomes" id="UP000034883">
    <property type="component" value="Chromosome"/>
</dbReference>
<sequence>MVVIAVLILIAVGPDKLPTMVKTVAKTYRQFRRAANEIRASTGIDDLLRDEELRELAELRKQKLLAMSQKPAPKPVAPAASAAAASSAAASSAAASSAALASSGTAPAKPMVSAHAPPPPLEDEAPVAPVPVAAPMGASSAAASSGGARGLTYKQRTMEMPLDGVDLSEIQHALAAKPFPETRDAKSVDESAATLAAIKAKASGEA</sequence>
<evidence type="ECO:0000313" key="9">
    <source>
        <dbReference type="EMBL" id="AKF11745.1"/>
    </source>
</evidence>
<proteinExistence type="predicted"/>
<dbReference type="EMBL" id="CP011125">
    <property type="protein sequence ID" value="AKF11745.1"/>
    <property type="molecule type" value="Genomic_DNA"/>
</dbReference>
<dbReference type="GO" id="GO:0016020">
    <property type="term" value="C:membrane"/>
    <property type="evidence" value="ECO:0007669"/>
    <property type="project" value="UniProtKB-ARBA"/>
</dbReference>
<dbReference type="Pfam" id="PF02416">
    <property type="entry name" value="TatA_B_E"/>
    <property type="match status" value="1"/>
</dbReference>
<evidence type="ECO:0000256" key="8">
    <source>
        <dbReference type="SAM" id="MobiDB-lite"/>
    </source>
</evidence>
<evidence type="ECO:0000256" key="7">
    <source>
        <dbReference type="ARBA" id="ARBA00023136"/>
    </source>
</evidence>
<evidence type="ECO:0008006" key="11">
    <source>
        <dbReference type="Google" id="ProtNLM"/>
    </source>
</evidence>
<dbReference type="STRING" id="927083.DB32_008894"/>
<keyword evidence="2" id="KW-0813">Transport</keyword>
<gene>
    <name evidence="9" type="ORF">DB32_008894</name>
</gene>
<evidence type="ECO:0000313" key="10">
    <source>
        <dbReference type="Proteomes" id="UP000034883"/>
    </source>
</evidence>
<keyword evidence="6" id="KW-0811">Translocation</keyword>
<keyword evidence="3" id="KW-0812">Transmembrane</keyword>
<dbReference type="GO" id="GO:0015031">
    <property type="term" value="P:protein transport"/>
    <property type="evidence" value="ECO:0007669"/>
    <property type="project" value="UniProtKB-KW"/>
</dbReference>